<dbReference type="InterPro" id="IPR001128">
    <property type="entry name" value="Cyt_P450"/>
</dbReference>
<comment type="cofactor">
    <cofactor evidence="1 5">
        <name>heme</name>
        <dbReference type="ChEBI" id="CHEBI:30413"/>
    </cofactor>
</comment>
<dbReference type="InterPro" id="IPR053007">
    <property type="entry name" value="CYP450_monoxygenase_sec-met"/>
</dbReference>
<keyword evidence="7" id="KW-1185">Reference proteome</keyword>
<dbReference type="InterPro" id="IPR002403">
    <property type="entry name" value="Cyt_P450_E_grp-IV"/>
</dbReference>
<dbReference type="SUPFAM" id="SSF48264">
    <property type="entry name" value="Cytochrome P450"/>
    <property type="match status" value="1"/>
</dbReference>
<dbReference type="GO" id="GO:0004497">
    <property type="term" value="F:monooxygenase activity"/>
    <property type="evidence" value="ECO:0007669"/>
    <property type="project" value="InterPro"/>
</dbReference>
<name>A0A6A5ZRS9_9PLEO</name>
<evidence type="ECO:0000256" key="5">
    <source>
        <dbReference type="PIRSR" id="PIRSR602403-1"/>
    </source>
</evidence>
<sequence length="507" mass="55886">MADYSRITLCLAAAILATAFLFRRRPKLSPNREPPCIPQLFCIPYIGHMIGLFWQRTAYYSNVSKKWNLPIFSLSMFGGKVYVVSSPDLMHSLHRQPRVVSFWFIEGQFTTLLGGMSKASADALQANLGAADRESSLLVEGLKVTQQAMSPQGGMEEMNRRAAAVVRTRLDELQETGGTNRVDLWGWIQHEITIATTESIYGLGNPYRDPKVESAFWDFADDTIMVLLSRYLPKALAPKGVSGREVVVQAMNTYFGTGAYKDSSPLTSARYAALKGHINDEDLARFECVNGIAILGNSVPTAFWTIYHIFSDPALLVEVRAQVEMITSNATAAGSGRRMRKINLRALKEAPLLFSVMQEALRHRATGTGPRMVMEDTMVGQEKYHLEKGAAVIIANHALHFDASAWGASADRFVADRFCGKTPAHAFRGFGGGINLCPGKGFAMVEIAAFAAMMAMRFDLLPADGSWDEPGQNLTNMSLQIAPPGKKVYVTIAPRQEAHDVDWEFDS</sequence>
<dbReference type="GO" id="GO:0005506">
    <property type="term" value="F:iron ion binding"/>
    <property type="evidence" value="ECO:0007669"/>
    <property type="project" value="InterPro"/>
</dbReference>
<reference evidence="6" key="1">
    <citation type="journal article" date="2020" name="Stud. Mycol.">
        <title>101 Dothideomycetes genomes: a test case for predicting lifestyles and emergence of pathogens.</title>
        <authorList>
            <person name="Haridas S."/>
            <person name="Albert R."/>
            <person name="Binder M."/>
            <person name="Bloem J."/>
            <person name="Labutti K."/>
            <person name="Salamov A."/>
            <person name="Andreopoulos B."/>
            <person name="Baker S."/>
            <person name="Barry K."/>
            <person name="Bills G."/>
            <person name="Bluhm B."/>
            <person name="Cannon C."/>
            <person name="Castanera R."/>
            <person name="Culley D."/>
            <person name="Daum C."/>
            <person name="Ezra D."/>
            <person name="Gonzalez J."/>
            <person name="Henrissat B."/>
            <person name="Kuo A."/>
            <person name="Liang C."/>
            <person name="Lipzen A."/>
            <person name="Lutzoni F."/>
            <person name="Magnuson J."/>
            <person name="Mondo S."/>
            <person name="Nolan M."/>
            <person name="Ohm R."/>
            <person name="Pangilinan J."/>
            <person name="Park H.-J."/>
            <person name="Ramirez L."/>
            <person name="Alfaro M."/>
            <person name="Sun H."/>
            <person name="Tritt A."/>
            <person name="Yoshinaga Y."/>
            <person name="Zwiers L.-H."/>
            <person name="Turgeon B."/>
            <person name="Goodwin S."/>
            <person name="Spatafora J."/>
            <person name="Crous P."/>
            <person name="Grigoriev I."/>
        </authorList>
    </citation>
    <scope>NUCLEOTIDE SEQUENCE</scope>
    <source>
        <strain evidence="6">CBS 627.86</strain>
    </source>
</reference>
<keyword evidence="3 5" id="KW-0479">Metal-binding</keyword>
<evidence type="ECO:0000256" key="3">
    <source>
        <dbReference type="ARBA" id="ARBA00022723"/>
    </source>
</evidence>
<feature type="binding site" description="axial binding residue" evidence="5">
    <location>
        <position position="437"/>
    </location>
    <ligand>
        <name>heme</name>
        <dbReference type="ChEBI" id="CHEBI:30413"/>
    </ligand>
    <ligandPart>
        <name>Fe</name>
        <dbReference type="ChEBI" id="CHEBI:18248"/>
    </ligandPart>
</feature>
<dbReference type="GO" id="GO:0020037">
    <property type="term" value="F:heme binding"/>
    <property type="evidence" value="ECO:0007669"/>
    <property type="project" value="InterPro"/>
</dbReference>
<organism evidence="6 7">
    <name type="scientific">Lophiotrema nucula</name>
    <dbReference type="NCBI Taxonomy" id="690887"/>
    <lineage>
        <taxon>Eukaryota</taxon>
        <taxon>Fungi</taxon>
        <taxon>Dikarya</taxon>
        <taxon>Ascomycota</taxon>
        <taxon>Pezizomycotina</taxon>
        <taxon>Dothideomycetes</taxon>
        <taxon>Pleosporomycetidae</taxon>
        <taxon>Pleosporales</taxon>
        <taxon>Lophiotremataceae</taxon>
        <taxon>Lophiotrema</taxon>
    </lineage>
</organism>
<dbReference type="Proteomes" id="UP000799770">
    <property type="component" value="Unassembled WGS sequence"/>
</dbReference>
<keyword evidence="4 5" id="KW-0408">Iron</keyword>
<protein>
    <submittedName>
        <fullName evidence="6">Cytochrome P450</fullName>
    </submittedName>
</protein>
<evidence type="ECO:0000256" key="2">
    <source>
        <dbReference type="ARBA" id="ARBA00010617"/>
    </source>
</evidence>
<proteinExistence type="inferred from homology"/>
<keyword evidence="5" id="KW-0349">Heme</keyword>
<dbReference type="Pfam" id="PF00067">
    <property type="entry name" value="p450"/>
    <property type="match status" value="1"/>
</dbReference>
<dbReference type="OrthoDB" id="3366823at2759"/>
<accession>A0A6A5ZRS9</accession>
<dbReference type="GO" id="GO:0016705">
    <property type="term" value="F:oxidoreductase activity, acting on paired donors, with incorporation or reduction of molecular oxygen"/>
    <property type="evidence" value="ECO:0007669"/>
    <property type="project" value="InterPro"/>
</dbReference>
<dbReference type="PANTHER" id="PTHR47582:SF1">
    <property type="entry name" value="P450, PUTATIVE (EUROFUNG)-RELATED"/>
    <property type="match status" value="1"/>
</dbReference>
<gene>
    <name evidence="6" type="ORF">BDV96DRAFT_564731</name>
</gene>
<dbReference type="CDD" id="cd11040">
    <property type="entry name" value="CYP7_CYP8-like"/>
    <property type="match status" value="1"/>
</dbReference>
<dbReference type="InterPro" id="IPR036396">
    <property type="entry name" value="Cyt_P450_sf"/>
</dbReference>
<dbReference type="PRINTS" id="PR00465">
    <property type="entry name" value="EP450IV"/>
</dbReference>
<comment type="similarity">
    <text evidence="2">Belongs to the cytochrome P450 family.</text>
</comment>
<dbReference type="EMBL" id="ML977312">
    <property type="protein sequence ID" value="KAF2121684.1"/>
    <property type="molecule type" value="Genomic_DNA"/>
</dbReference>
<dbReference type="AlphaFoldDB" id="A0A6A5ZRS9"/>
<dbReference type="Gene3D" id="1.10.630.10">
    <property type="entry name" value="Cytochrome P450"/>
    <property type="match status" value="1"/>
</dbReference>
<evidence type="ECO:0000313" key="6">
    <source>
        <dbReference type="EMBL" id="KAF2121684.1"/>
    </source>
</evidence>
<evidence type="ECO:0000256" key="1">
    <source>
        <dbReference type="ARBA" id="ARBA00001971"/>
    </source>
</evidence>
<evidence type="ECO:0000313" key="7">
    <source>
        <dbReference type="Proteomes" id="UP000799770"/>
    </source>
</evidence>
<evidence type="ECO:0000256" key="4">
    <source>
        <dbReference type="ARBA" id="ARBA00023004"/>
    </source>
</evidence>
<dbReference type="PANTHER" id="PTHR47582">
    <property type="entry name" value="P450, PUTATIVE (EUROFUNG)-RELATED"/>
    <property type="match status" value="1"/>
</dbReference>